<dbReference type="PANTHER" id="PTHR32009">
    <property type="entry name" value="TMV RESISTANCE PROTEIN N-LIKE"/>
    <property type="match status" value="1"/>
</dbReference>
<sequence>MASSESPLSSSSSSDEWSYDVFLSFRVEDTRKTITDHLHSALEQAGIRTFKADNELPRGEEISPQLLRAIEGSRISVVVFSRNYASSRFCLDELVKIIECRQKIDQVVIPVFYGTDPSDVRKQTGSYAKAFDEHEKNFKGEMEKVNRWREALTQAANLSGWDLHNETNGYEAELIKRVVNDVARKLGKKTSIEMTRPKSGWTDAISASEQEQSNVDMAQQQEPLLTGELEQANDLTGGGIEVTRDTPDDQYELKKLKGSKFKKLKGSKFRKMVDDFKSRLTGAVSASAREQNNVDKAQQREPLLTGEFERANDLTGAGIELPPDTPDDQDEFKKLKGSKSRDMVDDFKSGLTGAVSASAREQNNVDKAQQREPLFTGEFERANDLTGARIELPPDTSDDQEPLFLALDSVHHVDRIVPPTIDENYNRREATEILVQPDVCASAFVFYGDIDAISTSQQENVAVDEGTTPAAATMEEDEDEEPGEDEELLGQRRKGIEMASSNIDRLWNDVEQMNDGGNSTHKTMRQRRKRIEMAPLKSGWTAIAGGGHPPDTPDDQDELKKLKGSKSRDNVDKAQQREPLFTGEFERANDLTGAGTELPPDTPDDQDEKGSESRDMVDVLKSIWTLLLISLILEIASAVCDQLGYALVGMVLAFVALLVATADLLIHMAPEERTSPLPISLRQSTTHSHGTKGKKPGGTIVEYFGLVGAVWQCVHSTVAYAYSRQKKDNPIKMSLLPLIFFSCVVISKLNEKISEREKDRMKRESGTGAGKEGLHNEKASVDGVFNHGVQQPKRMLRPWSF</sequence>
<dbReference type="Gene3D" id="3.40.50.10140">
    <property type="entry name" value="Toll/interleukin-1 receptor homology (TIR) domain"/>
    <property type="match status" value="1"/>
</dbReference>
<reference evidence="5" key="1">
    <citation type="submission" date="2019-03" db="EMBL/GenBank/DDBJ databases">
        <authorList>
            <person name="Mank J."/>
            <person name="Almeida P."/>
        </authorList>
    </citation>
    <scope>NUCLEOTIDE SEQUENCE</scope>
    <source>
        <strain evidence="5">78183</strain>
    </source>
</reference>
<feature type="transmembrane region" description="Helical" evidence="3">
    <location>
        <begin position="700"/>
        <end position="722"/>
    </location>
</feature>
<keyword evidence="1" id="KW-0520">NAD</keyword>
<accession>A0A6N2MKK8</accession>
<feature type="transmembrane region" description="Helical" evidence="3">
    <location>
        <begin position="645"/>
        <end position="666"/>
    </location>
</feature>
<protein>
    <recommendedName>
        <fullName evidence="4">TIR domain-containing protein</fullName>
    </recommendedName>
</protein>
<dbReference type="FunFam" id="3.40.50.10140:FF:000007">
    <property type="entry name" value="Disease resistance protein (TIR-NBS-LRR class)"/>
    <property type="match status" value="1"/>
</dbReference>
<dbReference type="PANTHER" id="PTHR32009:SF152">
    <property type="entry name" value="NEUTRAL_ALKALINE INVERTASE"/>
    <property type="match status" value="1"/>
</dbReference>
<evidence type="ECO:0000259" key="4">
    <source>
        <dbReference type="PROSITE" id="PS50104"/>
    </source>
</evidence>
<name>A0A6N2MKK8_SALVM</name>
<dbReference type="EMBL" id="CAADRP010001705">
    <property type="protein sequence ID" value="VFU48600.1"/>
    <property type="molecule type" value="Genomic_DNA"/>
</dbReference>
<dbReference type="InterPro" id="IPR035897">
    <property type="entry name" value="Toll_tir_struct_dom_sf"/>
</dbReference>
<gene>
    <name evidence="5" type="ORF">SVIM_LOCUS319498</name>
</gene>
<feature type="region of interest" description="Disordered" evidence="2">
    <location>
        <begin position="538"/>
        <end position="613"/>
    </location>
</feature>
<dbReference type="GO" id="GO:0007165">
    <property type="term" value="P:signal transduction"/>
    <property type="evidence" value="ECO:0007669"/>
    <property type="project" value="InterPro"/>
</dbReference>
<evidence type="ECO:0000256" key="3">
    <source>
        <dbReference type="SAM" id="Phobius"/>
    </source>
</evidence>
<dbReference type="SMART" id="SM00255">
    <property type="entry name" value="TIR"/>
    <property type="match status" value="1"/>
</dbReference>
<feature type="domain" description="TIR" evidence="4">
    <location>
        <begin position="17"/>
        <end position="186"/>
    </location>
</feature>
<keyword evidence="3" id="KW-0472">Membrane</keyword>
<dbReference type="AlphaFoldDB" id="A0A6N2MKK8"/>
<dbReference type="InterPro" id="IPR000157">
    <property type="entry name" value="TIR_dom"/>
</dbReference>
<keyword evidence="3" id="KW-1133">Transmembrane helix</keyword>
<evidence type="ECO:0000313" key="5">
    <source>
        <dbReference type="EMBL" id="VFU48600.1"/>
    </source>
</evidence>
<feature type="compositionally biased region" description="Basic and acidic residues" evidence="2">
    <location>
        <begin position="558"/>
        <end position="576"/>
    </location>
</feature>
<feature type="compositionally biased region" description="Basic and acidic residues" evidence="2">
    <location>
        <begin position="755"/>
        <end position="765"/>
    </location>
</feature>
<dbReference type="PROSITE" id="PS50104">
    <property type="entry name" value="TIR"/>
    <property type="match status" value="1"/>
</dbReference>
<keyword evidence="3" id="KW-0812">Transmembrane</keyword>
<proteinExistence type="predicted"/>
<feature type="region of interest" description="Disordered" evidence="2">
    <location>
        <begin position="755"/>
        <end position="774"/>
    </location>
</feature>
<feature type="transmembrane region" description="Helical" evidence="3">
    <location>
        <begin position="619"/>
        <end position="639"/>
    </location>
</feature>
<evidence type="ECO:0000256" key="1">
    <source>
        <dbReference type="ARBA" id="ARBA00023027"/>
    </source>
</evidence>
<evidence type="ECO:0000256" key="2">
    <source>
        <dbReference type="SAM" id="MobiDB-lite"/>
    </source>
</evidence>
<dbReference type="Pfam" id="PF01582">
    <property type="entry name" value="TIR"/>
    <property type="match status" value="1"/>
</dbReference>
<dbReference type="SUPFAM" id="SSF52200">
    <property type="entry name" value="Toll/Interleukin receptor TIR domain"/>
    <property type="match status" value="1"/>
</dbReference>
<organism evidence="5">
    <name type="scientific">Salix viminalis</name>
    <name type="common">Common osier</name>
    <name type="synonym">Basket willow</name>
    <dbReference type="NCBI Taxonomy" id="40686"/>
    <lineage>
        <taxon>Eukaryota</taxon>
        <taxon>Viridiplantae</taxon>
        <taxon>Streptophyta</taxon>
        <taxon>Embryophyta</taxon>
        <taxon>Tracheophyta</taxon>
        <taxon>Spermatophyta</taxon>
        <taxon>Magnoliopsida</taxon>
        <taxon>eudicotyledons</taxon>
        <taxon>Gunneridae</taxon>
        <taxon>Pentapetalae</taxon>
        <taxon>rosids</taxon>
        <taxon>fabids</taxon>
        <taxon>Malpighiales</taxon>
        <taxon>Salicaceae</taxon>
        <taxon>Saliceae</taxon>
        <taxon>Salix</taxon>
    </lineage>
</organism>